<sequence length="84" mass="10040">MRYPSNPKKKKKERRPKYDKRMRCMLNEHYDGDHSPLVVLIICDRSILLKIQPEEPITLLTPEEITRVMPSVILHRQLIDFRGN</sequence>
<dbReference type="EMBL" id="BPLR01017646">
    <property type="protein sequence ID" value="GIY93241.1"/>
    <property type="molecule type" value="Genomic_DNA"/>
</dbReference>
<comment type="caution">
    <text evidence="1">The sequence shown here is derived from an EMBL/GenBank/DDBJ whole genome shotgun (WGS) entry which is preliminary data.</text>
</comment>
<reference evidence="1 2" key="1">
    <citation type="submission" date="2021-06" db="EMBL/GenBank/DDBJ databases">
        <title>Caerostris extrusa draft genome.</title>
        <authorList>
            <person name="Kono N."/>
            <person name="Arakawa K."/>
        </authorList>
    </citation>
    <scope>NUCLEOTIDE SEQUENCE [LARGE SCALE GENOMIC DNA]</scope>
</reference>
<organism evidence="1 2">
    <name type="scientific">Caerostris extrusa</name>
    <name type="common">Bark spider</name>
    <name type="synonym">Caerostris bankana</name>
    <dbReference type="NCBI Taxonomy" id="172846"/>
    <lineage>
        <taxon>Eukaryota</taxon>
        <taxon>Metazoa</taxon>
        <taxon>Ecdysozoa</taxon>
        <taxon>Arthropoda</taxon>
        <taxon>Chelicerata</taxon>
        <taxon>Arachnida</taxon>
        <taxon>Araneae</taxon>
        <taxon>Araneomorphae</taxon>
        <taxon>Entelegynae</taxon>
        <taxon>Araneoidea</taxon>
        <taxon>Araneidae</taxon>
        <taxon>Caerostris</taxon>
    </lineage>
</organism>
<dbReference type="Proteomes" id="UP001054945">
    <property type="component" value="Unassembled WGS sequence"/>
</dbReference>
<dbReference type="AlphaFoldDB" id="A0AAV4XH36"/>
<proteinExistence type="predicted"/>
<gene>
    <name evidence="1" type="ORF">CEXT_419961</name>
</gene>
<evidence type="ECO:0000313" key="1">
    <source>
        <dbReference type="EMBL" id="GIY93241.1"/>
    </source>
</evidence>
<keyword evidence="2" id="KW-1185">Reference proteome</keyword>
<evidence type="ECO:0000313" key="2">
    <source>
        <dbReference type="Proteomes" id="UP001054945"/>
    </source>
</evidence>
<accession>A0AAV4XH36</accession>
<name>A0AAV4XH36_CAEEX</name>
<protein>
    <submittedName>
        <fullName evidence="1">Uncharacterized protein</fullName>
    </submittedName>
</protein>